<dbReference type="InterPro" id="IPR011051">
    <property type="entry name" value="RmlC_Cupin_sf"/>
</dbReference>
<protein>
    <recommendedName>
        <fullName evidence="12">Germin-like protein</fullName>
    </recommendedName>
</protein>
<keyword evidence="8 9" id="KW-0464">Manganese</keyword>
<evidence type="ECO:0000256" key="11">
    <source>
        <dbReference type="PIRSR" id="PIRSR601929-3"/>
    </source>
</evidence>
<dbReference type="InterPro" id="IPR014710">
    <property type="entry name" value="RmlC-like_jellyroll"/>
</dbReference>
<feature type="binding site" evidence="10">
    <location>
        <position position="144"/>
    </location>
    <ligand>
        <name>Mn(2+)</name>
        <dbReference type="ChEBI" id="CHEBI:29035"/>
    </ligand>
</feature>
<feature type="signal peptide" evidence="12">
    <location>
        <begin position="1"/>
        <end position="18"/>
    </location>
</feature>
<dbReference type="CDD" id="cd02241">
    <property type="entry name" value="cupin_OxOx"/>
    <property type="match status" value="1"/>
</dbReference>
<dbReference type="InterPro" id="IPR019780">
    <property type="entry name" value="Germin_Mn-BS"/>
</dbReference>
<comment type="similarity">
    <text evidence="2 12">Belongs to the germin family.</text>
</comment>
<dbReference type="PRINTS" id="PR00325">
    <property type="entry name" value="GERMIN"/>
</dbReference>
<evidence type="ECO:0000256" key="8">
    <source>
        <dbReference type="ARBA" id="ARBA00023211"/>
    </source>
</evidence>
<evidence type="ECO:0000256" key="12">
    <source>
        <dbReference type="RuleBase" id="RU366015"/>
    </source>
</evidence>
<gene>
    <name evidence="14" type="ORF">RHGRI_025154</name>
</gene>
<feature type="binding site" evidence="10">
    <location>
        <position position="100"/>
    </location>
    <ligand>
        <name>Mn(2+)</name>
        <dbReference type="ChEBI" id="CHEBI:29035"/>
    </ligand>
</feature>
<evidence type="ECO:0000256" key="3">
    <source>
        <dbReference type="ARBA" id="ARBA00022523"/>
    </source>
</evidence>
<name>A0AAV6JDR5_9ERIC</name>
<dbReference type="EMBL" id="JACTNZ010000008">
    <property type="protein sequence ID" value="KAG5537962.1"/>
    <property type="molecule type" value="Genomic_DNA"/>
</dbReference>
<evidence type="ECO:0000256" key="1">
    <source>
        <dbReference type="ARBA" id="ARBA00004271"/>
    </source>
</evidence>
<dbReference type="GO" id="GO:0030145">
    <property type="term" value="F:manganese ion binding"/>
    <property type="evidence" value="ECO:0007669"/>
    <property type="project" value="UniProtKB-UniRule"/>
</dbReference>
<evidence type="ECO:0000256" key="9">
    <source>
        <dbReference type="PIRSR" id="PIRSR601929-1"/>
    </source>
</evidence>
<organism evidence="14 15">
    <name type="scientific">Rhododendron griersonianum</name>
    <dbReference type="NCBI Taxonomy" id="479676"/>
    <lineage>
        <taxon>Eukaryota</taxon>
        <taxon>Viridiplantae</taxon>
        <taxon>Streptophyta</taxon>
        <taxon>Embryophyta</taxon>
        <taxon>Tracheophyta</taxon>
        <taxon>Spermatophyta</taxon>
        <taxon>Magnoliopsida</taxon>
        <taxon>eudicotyledons</taxon>
        <taxon>Gunneridae</taxon>
        <taxon>Pentapetalae</taxon>
        <taxon>asterids</taxon>
        <taxon>Ericales</taxon>
        <taxon>Ericaceae</taxon>
        <taxon>Ericoideae</taxon>
        <taxon>Rhodoreae</taxon>
        <taxon>Rhododendron</taxon>
    </lineage>
</organism>
<feature type="binding site" evidence="10">
    <location>
        <position position="98"/>
    </location>
    <ligand>
        <name>Mn(2+)</name>
        <dbReference type="ChEBI" id="CHEBI:29035"/>
    </ligand>
</feature>
<feature type="binding site" evidence="9">
    <location>
        <position position="100"/>
    </location>
    <ligand>
        <name>oxalate</name>
        <dbReference type="ChEBI" id="CHEBI:30623"/>
    </ligand>
</feature>
<evidence type="ECO:0000256" key="5">
    <source>
        <dbReference type="ARBA" id="ARBA00022723"/>
    </source>
</evidence>
<keyword evidence="4 12" id="KW-0964">Secreted</keyword>
<comment type="caution">
    <text evidence="14">The sequence shown here is derived from an EMBL/GenBank/DDBJ whole genome shotgun (WGS) entry which is preliminary data.</text>
</comment>
<evidence type="ECO:0000256" key="4">
    <source>
        <dbReference type="ARBA" id="ARBA00022525"/>
    </source>
</evidence>
<dbReference type="Pfam" id="PF00190">
    <property type="entry name" value="Cupin_1"/>
    <property type="match status" value="1"/>
</dbReference>
<dbReference type="PANTHER" id="PTHR31238">
    <property type="entry name" value="GERMIN-LIKE PROTEIN SUBFAMILY 3 MEMBER 3"/>
    <property type="match status" value="1"/>
</dbReference>
<accession>A0AAV6JDR5</accession>
<keyword evidence="7 11" id="KW-1015">Disulfide bond</keyword>
<evidence type="ECO:0000313" key="15">
    <source>
        <dbReference type="Proteomes" id="UP000823749"/>
    </source>
</evidence>
<dbReference type="SMART" id="SM00835">
    <property type="entry name" value="Cupin_1"/>
    <property type="match status" value="1"/>
</dbReference>
<dbReference type="InterPro" id="IPR006045">
    <property type="entry name" value="Cupin_1"/>
</dbReference>
<evidence type="ECO:0000313" key="14">
    <source>
        <dbReference type="EMBL" id="KAG5537962.1"/>
    </source>
</evidence>
<evidence type="ECO:0000256" key="6">
    <source>
        <dbReference type="ARBA" id="ARBA00022729"/>
    </source>
</evidence>
<dbReference type="GO" id="GO:0048046">
    <property type="term" value="C:apoplast"/>
    <property type="evidence" value="ECO:0007669"/>
    <property type="project" value="UniProtKB-SubCell"/>
</dbReference>
<dbReference type="PROSITE" id="PS00725">
    <property type="entry name" value="GERMIN"/>
    <property type="match status" value="1"/>
</dbReference>
<dbReference type="InterPro" id="IPR001929">
    <property type="entry name" value="Germin"/>
</dbReference>
<dbReference type="Proteomes" id="UP000823749">
    <property type="component" value="Chromosome 8"/>
</dbReference>
<keyword evidence="3 12" id="KW-0052">Apoplast</keyword>
<feature type="binding site" evidence="9">
    <location>
        <position position="105"/>
    </location>
    <ligand>
        <name>oxalate</name>
        <dbReference type="ChEBI" id="CHEBI:30623"/>
    </ligand>
</feature>
<dbReference type="Gene3D" id="2.60.120.10">
    <property type="entry name" value="Jelly Rolls"/>
    <property type="match status" value="1"/>
</dbReference>
<reference evidence="14" key="1">
    <citation type="submission" date="2020-08" db="EMBL/GenBank/DDBJ databases">
        <title>Plant Genome Project.</title>
        <authorList>
            <person name="Zhang R.-G."/>
        </authorList>
    </citation>
    <scope>NUCLEOTIDE SEQUENCE</scope>
    <source>
        <strain evidence="14">WSP0</strain>
        <tissue evidence="14">Leaf</tissue>
    </source>
</reference>
<dbReference type="AlphaFoldDB" id="A0AAV6JDR5"/>
<feature type="chain" id="PRO_5043107373" description="Germin-like protein" evidence="12">
    <location>
        <begin position="19"/>
        <end position="206"/>
    </location>
</feature>
<evidence type="ECO:0000256" key="10">
    <source>
        <dbReference type="PIRSR" id="PIRSR601929-2"/>
    </source>
</evidence>
<feature type="binding site" evidence="10">
    <location>
        <position position="105"/>
    </location>
    <ligand>
        <name>Mn(2+)</name>
        <dbReference type="ChEBI" id="CHEBI:29035"/>
    </ligand>
</feature>
<evidence type="ECO:0000256" key="7">
    <source>
        <dbReference type="ARBA" id="ARBA00023157"/>
    </source>
</evidence>
<keyword evidence="5 9" id="KW-0479">Metal-binding</keyword>
<comment type="subcellular location">
    <subcellularLocation>
        <location evidence="1 12">Secreted</location>
        <location evidence="1 12">Extracellular space</location>
        <location evidence="1 12">Apoplast</location>
    </subcellularLocation>
</comment>
<feature type="disulfide bond" evidence="11">
    <location>
        <begin position="22"/>
        <end position="37"/>
    </location>
</feature>
<dbReference type="FunFam" id="2.60.120.10:FF:000047">
    <property type="entry name" value="Auxin-binding protein ABP19a"/>
    <property type="match status" value="1"/>
</dbReference>
<feature type="domain" description="Cupin type-1" evidence="13">
    <location>
        <begin position="50"/>
        <end position="196"/>
    </location>
</feature>
<proteinExistence type="inferred from homology"/>
<dbReference type="SUPFAM" id="SSF51182">
    <property type="entry name" value="RmlC-like cupins"/>
    <property type="match status" value="1"/>
</dbReference>
<keyword evidence="15" id="KW-1185">Reference proteome</keyword>
<evidence type="ECO:0000259" key="13">
    <source>
        <dbReference type="SMART" id="SM00835"/>
    </source>
</evidence>
<sequence length="206" mass="21564">MLQIFFLFSLLLFSSSHALDFCVADPKGPIGPSGYSCKIPAKVTVEDFVFSLGKAGNTSNIIKAAVTPAFAAQFPGVNGLGISFARLDLAPGGVIPMHTHPGASELLLVVQGHILAGFISSDNSVYLKTLKKGDIMVFPQGLLHFQINAKGKTAIAFPSFSSPDPGLQILDFALFANNLPSAIVEKTTFLDDATVKALKAVLGGTG</sequence>
<evidence type="ECO:0000256" key="2">
    <source>
        <dbReference type="ARBA" id="ARBA00007456"/>
    </source>
</evidence>
<keyword evidence="6 12" id="KW-0732">Signal</keyword>